<sequence length="134" mass="15414">MALAGNRHDWHIIRRPLDGHDWRGGLPLGKCAQYFDNDRHARNIILYFEQHARSRGFLLLLTLSAPQMFAPAPLNGGGYGGYNGRLYGQWRRDGYEGEDLLRFGCQWCWRNGRCNDWCNGGWRLNNGGFNGNGW</sequence>
<protein>
    <submittedName>
        <fullName evidence="1">Uncharacterized protein</fullName>
    </submittedName>
</protein>
<keyword evidence="2" id="KW-1185">Reference proteome</keyword>
<evidence type="ECO:0000313" key="1">
    <source>
        <dbReference type="EMBL" id="MQL82812.1"/>
    </source>
</evidence>
<comment type="caution">
    <text evidence="1">The sequence shown here is derived from an EMBL/GenBank/DDBJ whole genome shotgun (WGS) entry which is preliminary data.</text>
</comment>
<evidence type="ECO:0000313" key="2">
    <source>
        <dbReference type="Proteomes" id="UP000652761"/>
    </source>
</evidence>
<proteinExistence type="predicted"/>
<accession>A0A843UB46</accession>
<name>A0A843UB46_COLES</name>
<dbReference type="Proteomes" id="UP000652761">
    <property type="component" value="Unassembled WGS sequence"/>
</dbReference>
<gene>
    <name evidence="1" type="ORF">Taro_015312</name>
</gene>
<dbReference type="AlphaFoldDB" id="A0A843UB46"/>
<organism evidence="1 2">
    <name type="scientific">Colocasia esculenta</name>
    <name type="common">Wild taro</name>
    <name type="synonym">Arum esculentum</name>
    <dbReference type="NCBI Taxonomy" id="4460"/>
    <lineage>
        <taxon>Eukaryota</taxon>
        <taxon>Viridiplantae</taxon>
        <taxon>Streptophyta</taxon>
        <taxon>Embryophyta</taxon>
        <taxon>Tracheophyta</taxon>
        <taxon>Spermatophyta</taxon>
        <taxon>Magnoliopsida</taxon>
        <taxon>Liliopsida</taxon>
        <taxon>Araceae</taxon>
        <taxon>Aroideae</taxon>
        <taxon>Colocasieae</taxon>
        <taxon>Colocasia</taxon>
    </lineage>
</organism>
<reference evidence="1" key="1">
    <citation type="submission" date="2017-07" db="EMBL/GenBank/DDBJ databases">
        <title>Taro Niue Genome Assembly and Annotation.</title>
        <authorList>
            <person name="Atibalentja N."/>
            <person name="Keating K."/>
            <person name="Fields C.J."/>
        </authorList>
    </citation>
    <scope>NUCLEOTIDE SEQUENCE</scope>
    <source>
        <strain evidence="1">Niue_2</strain>
        <tissue evidence="1">Leaf</tissue>
    </source>
</reference>
<dbReference type="EMBL" id="NMUH01000655">
    <property type="protein sequence ID" value="MQL82812.1"/>
    <property type="molecule type" value="Genomic_DNA"/>
</dbReference>